<gene>
    <name evidence="7" type="ORF">MARA_58020</name>
</gene>
<dbReference type="InterPro" id="IPR001647">
    <property type="entry name" value="HTH_TetR"/>
</dbReference>
<proteinExistence type="predicted"/>
<dbReference type="GO" id="GO:0003700">
    <property type="term" value="F:DNA-binding transcription factor activity"/>
    <property type="evidence" value="ECO:0007669"/>
    <property type="project" value="TreeGrafter"/>
</dbReference>
<dbReference type="SUPFAM" id="SSF48498">
    <property type="entry name" value="Tetracyclin repressor-like, C-terminal domain"/>
    <property type="match status" value="1"/>
</dbReference>
<dbReference type="InterPro" id="IPR050109">
    <property type="entry name" value="HTH-type_TetR-like_transc_reg"/>
</dbReference>
<accession>A0A7I7S639</accession>
<evidence type="ECO:0000256" key="1">
    <source>
        <dbReference type="ARBA" id="ARBA00022491"/>
    </source>
</evidence>
<dbReference type="PROSITE" id="PS50977">
    <property type="entry name" value="HTH_TETR_2"/>
    <property type="match status" value="1"/>
</dbReference>
<dbReference type="SUPFAM" id="SSF46689">
    <property type="entry name" value="Homeodomain-like"/>
    <property type="match status" value="1"/>
</dbReference>
<keyword evidence="1" id="KW-0678">Repressor</keyword>
<dbReference type="PANTHER" id="PTHR30055">
    <property type="entry name" value="HTH-TYPE TRANSCRIPTIONAL REGULATOR RUTR"/>
    <property type="match status" value="1"/>
</dbReference>
<evidence type="ECO:0000256" key="5">
    <source>
        <dbReference type="PROSITE-ProRule" id="PRU00335"/>
    </source>
</evidence>
<keyword evidence="8" id="KW-1185">Reference proteome</keyword>
<protein>
    <submittedName>
        <fullName evidence="7">TetR family transcriptional regulator</fullName>
    </submittedName>
</protein>
<dbReference type="GO" id="GO:0000976">
    <property type="term" value="F:transcription cis-regulatory region binding"/>
    <property type="evidence" value="ECO:0007669"/>
    <property type="project" value="TreeGrafter"/>
</dbReference>
<geneLocation type="plasmid" evidence="8">
    <name>pjcm18538 dna</name>
</geneLocation>
<dbReference type="InterPro" id="IPR009057">
    <property type="entry name" value="Homeodomain-like_sf"/>
</dbReference>
<feature type="DNA-binding region" description="H-T-H motif" evidence="5">
    <location>
        <begin position="49"/>
        <end position="68"/>
    </location>
</feature>
<dbReference type="Pfam" id="PF00440">
    <property type="entry name" value="TetR_N"/>
    <property type="match status" value="1"/>
</dbReference>
<evidence type="ECO:0000256" key="3">
    <source>
        <dbReference type="ARBA" id="ARBA00023125"/>
    </source>
</evidence>
<evidence type="ECO:0000313" key="7">
    <source>
        <dbReference type="EMBL" id="BBY52334.1"/>
    </source>
</evidence>
<evidence type="ECO:0000256" key="4">
    <source>
        <dbReference type="ARBA" id="ARBA00023163"/>
    </source>
</evidence>
<dbReference type="PRINTS" id="PR00455">
    <property type="entry name" value="HTHTETR"/>
</dbReference>
<dbReference type="KEGG" id="marz:MARA_58020"/>
<name>A0A7I7S639_9MYCO</name>
<dbReference type="Gene3D" id="1.10.357.10">
    <property type="entry name" value="Tetracycline Repressor, domain 2"/>
    <property type="match status" value="1"/>
</dbReference>
<sequence>MSAATQSQDVTAPLQRPYASLLAKGEDRKLRILSVAERLLARNGWRNTSLAQIAKEAGVSPAGLLHHFESKEQLLNAVLDARDADDDTHADRSGDLVTEICRVAERFDRAPELVGTFTVLLIENIAPDAPLHDRLLQRQRAAVEIVTDLIRRGQAAGRYRTDFDPAIKAVEILAFVNGMETAWLLDPSIPLNDVFKQYGESLARDFAPPAAATASTGPGRSAT</sequence>
<evidence type="ECO:0000256" key="2">
    <source>
        <dbReference type="ARBA" id="ARBA00023015"/>
    </source>
</evidence>
<dbReference type="AlphaFoldDB" id="A0A7I7S639"/>
<organism evidence="7 8">
    <name type="scientific">Mycolicibacterium arabiense</name>
    <dbReference type="NCBI Taxonomy" id="1286181"/>
    <lineage>
        <taxon>Bacteria</taxon>
        <taxon>Bacillati</taxon>
        <taxon>Actinomycetota</taxon>
        <taxon>Actinomycetes</taxon>
        <taxon>Mycobacteriales</taxon>
        <taxon>Mycobacteriaceae</taxon>
        <taxon>Mycolicibacterium</taxon>
    </lineage>
</organism>
<evidence type="ECO:0000259" key="6">
    <source>
        <dbReference type="PROSITE" id="PS50977"/>
    </source>
</evidence>
<dbReference type="Proteomes" id="UP000467428">
    <property type="component" value="Chromosome"/>
</dbReference>
<dbReference type="EMBL" id="AP022593">
    <property type="protein sequence ID" value="BBY52334.1"/>
    <property type="molecule type" value="Genomic_DNA"/>
</dbReference>
<keyword evidence="3 5" id="KW-0238">DNA-binding</keyword>
<dbReference type="PANTHER" id="PTHR30055:SF175">
    <property type="entry name" value="HTH-TYPE TRANSCRIPTIONAL REPRESSOR KSTR2"/>
    <property type="match status" value="1"/>
</dbReference>
<keyword evidence="4" id="KW-0804">Transcription</keyword>
<feature type="domain" description="HTH tetR-type" evidence="6">
    <location>
        <begin position="26"/>
        <end position="86"/>
    </location>
</feature>
<dbReference type="InterPro" id="IPR036271">
    <property type="entry name" value="Tet_transcr_reg_TetR-rel_C_sf"/>
</dbReference>
<reference evidence="7 8" key="1">
    <citation type="journal article" date="2019" name="Emerg. Microbes Infect.">
        <title>Comprehensive subspecies identification of 175 nontuberculous mycobacteria species based on 7547 genomic profiles.</title>
        <authorList>
            <person name="Matsumoto Y."/>
            <person name="Kinjo T."/>
            <person name="Motooka D."/>
            <person name="Nabeya D."/>
            <person name="Jung N."/>
            <person name="Uechi K."/>
            <person name="Horii T."/>
            <person name="Iida T."/>
            <person name="Fujita J."/>
            <person name="Nakamura S."/>
        </authorList>
    </citation>
    <scope>NUCLEOTIDE SEQUENCE [LARGE SCALE GENOMIC DNA]</scope>
    <source>
        <strain evidence="7 8">JCM 18538</strain>
    </source>
</reference>
<evidence type="ECO:0000313" key="8">
    <source>
        <dbReference type="Proteomes" id="UP000467428"/>
    </source>
</evidence>
<keyword evidence="2" id="KW-0805">Transcription regulation</keyword>